<sequence length="86" mass="10306">MEQLTKDEINDKLRDIIRSYMVEYYFPGINYHLLIESIIVDLTEEDKLVINNEIYNPIIIIDQNQSYCEDVFRSLNKMDIKDSLPF</sequence>
<dbReference type="EMBL" id="KJ489011">
    <property type="protein sequence ID" value="AHV83066.1"/>
    <property type="molecule type" value="Genomic_DNA"/>
</dbReference>
<dbReference type="Proteomes" id="UP000019789">
    <property type="component" value="Segment"/>
</dbReference>
<accession>X4Y7S2</accession>
<dbReference type="RefSeq" id="YP_009035086.1">
    <property type="nucleotide sequence ID" value="NC_024203.1"/>
</dbReference>
<dbReference type="KEGG" id="vg:19526901"/>
<evidence type="ECO:0000313" key="1">
    <source>
        <dbReference type="EMBL" id="AHV83066.1"/>
    </source>
</evidence>
<name>X4Y7S2_9CAUD</name>
<gene>
    <name evidence="1" type="ORF">P092_0025</name>
</gene>
<dbReference type="GeneID" id="19526901"/>
<organism evidence="1 2">
    <name type="scientific">Lactococcus phage P092</name>
    <dbReference type="NCBI Taxonomy" id="1476887"/>
    <lineage>
        <taxon>Viruses</taxon>
        <taxon>Duplodnaviria</taxon>
        <taxon>Heunggongvirae</taxon>
        <taxon>Uroviricota</taxon>
        <taxon>Caudoviricetes</taxon>
        <taxon>Nevevirus</taxon>
        <taxon>Nevevirus P092</taxon>
    </lineage>
</organism>
<reference evidence="1 2" key="1">
    <citation type="submission" date="2014-02" db="EMBL/GenBank/DDBJ databases">
        <title>Complete genome sequences of four novel Lactococcus lactis phages distantly related to the rare 1706 phage species.</title>
        <authorList>
            <person name="Kot W."/>
            <person name="Neve H."/>
            <person name="Vogensen F.K."/>
            <person name="Heller K.J."/>
            <person name="Hansen L.H."/>
        </authorList>
    </citation>
    <scope>NUCLEOTIDE SEQUENCE [LARGE SCALE GENOMIC DNA]</scope>
</reference>
<protein>
    <submittedName>
        <fullName evidence="1">Uncharacterized protein</fullName>
    </submittedName>
</protein>
<keyword evidence="2" id="KW-1185">Reference proteome</keyword>
<evidence type="ECO:0000313" key="2">
    <source>
        <dbReference type="Proteomes" id="UP000019789"/>
    </source>
</evidence>
<proteinExistence type="predicted"/>